<dbReference type="GO" id="GO:0006906">
    <property type="term" value="P:vesicle fusion"/>
    <property type="evidence" value="ECO:0007669"/>
    <property type="project" value="TreeGrafter"/>
</dbReference>
<evidence type="ECO:0000259" key="1">
    <source>
        <dbReference type="PROSITE" id="PS50192"/>
    </source>
</evidence>
<evidence type="ECO:0000313" key="2">
    <source>
        <dbReference type="Proteomes" id="UP000050761"/>
    </source>
</evidence>
<protein>
    <submittedName>
        <fullName evidence="3">t-SNARE coiled-coil homology domain-containing protein</fullName>
    </submittedName>
</protein>
<name>A0A183FRN6_HELPZ</name>
<dbReference type="SUPFAM" id="SSF58038">
    <property type="entry name" value="SNARE fusion complex"/>
    <property type="match status" value="1"/>
</dbReference>
<dbReference type="GO" id="GO:0008021">
    <property type="term" value="C:synaptic vesicle"/>
    <property type="evidence" value="ECO:0007669"/>
    <property type="project" value="TreeGrafter"/>
</dbReference>
<reference evidence="3" key="1">
    <citation type="submission" date="2019-09" db="UniProtKB">
        <authorList>
            <consortium name="WormBaseParasite"/>
        </authorList>
    </citation>
    <scope>IDENTIFICATION</scope>
</reference>
<dbReference type="SMART" id="SM00397">
    <property type="entry name" value="t_SNARE"/>
    <property type="match status" value="1"/>
</dbReference>
<dbReference type="PROSITE" id="PS50192">
    <property type="entry name" value="T_SNARE"/>
    <property type="match status" value="1"/>
</dbReference>
<dbReference type="GO" id="GO:0048278">
    <property type="term" value="P:vesicle docking"/>
    <property type="evidence" value="ECO:0007669"/>
    <property type="project" value="TreeGrafter"/>
</dbReference>
<dbReference type="PANTHER" id="PTHR19957:SF417">
    <property type="entry name" value="T-SNARE COILED-COIL HOMOLOGY DOMAIN-CONTAINING PROTEIN"/>
    <property type="match status" value="1"/>
</dbReference>
<sequence length="150" mass="16889">LPPLVSKNPFLDEESDENNPYEAEISRYVQETSIRALELKAKAEEARMTAEATAKLNKDMRDLEDIFAELATIVHEQHETVDSIEEHIERATHDIRRGNEQLKKAVRSKTNRFALFATFLCHPSNLSLVLGLVVNHGGLDLVLLCHTGLS</sequence>
<accession>A0A183FRN6</accession>
<dbReference type="GO" id="GO:0000149">
    <property type="term" value="F:SNARE binding"/>
    <property type="evidence" value="ECO:0007669"/>
    <property type="project" value="TreeGrafter"/>
</dbReference>
<dbReference type="AlphaFoldDB" id="A0A183FRN6"/>
<dbReference type="InterPro" id="IPR045242">
    <property type="entry name" value="Syntaxin"/>
</dbReference>
<dbReference type="GO" id="GO:0031201">
    <property type="term" value="C:SNARE complex"/>
    <property type="evidence" value="ECO:0007669"/>
    <property type="project" value="TreeGrafter"/>
</dbReference>
<feature type="domain" description="T-SNARE coiled-coil homology" evidence="1">
    <location>
        <begin position="43"/>
        <end position="105"/>
    </location>
</feature>
<proteinExistence type="predicted"/>
<dbReference type="InterPro" id="IPR000727">
    <property type="entry name" value="T_SNARE_dom"/>
</dbReference>
<dbReference type="Proteomes" id="UP000050761">
    <property type="component" value="Unassembled WGS sequence"/>
</dbReference>
<dbReference type="PANTHER" id="PTHR19957">
    <property type="entry name" value="SYNTAXIN"/>
    <property type="match status" value="1"/>
</dbReference>
<dbReference type="Pfam" id="PF05739">
    <property type="entry name" value="SNARE"/>
    <property type="match status" value="1"/>
</dbReference>
<organism evidence="2 3">
    <name type="scientific">Heligmosomoides polygyrus</name>
    <name type="common">Parasitic roundworm</name>
    <dbReference type="NCBI Taxonomy" id="6339"/>
    <lineage>
        <taxon>Eukaryota</taxon>
        <taxon>Metazoa</taxon>
        <taxon>Ecdysozoa</taxon>
        <taxon>Nematoda</taxon>
        <taxon>Chromadorea</taxon>
        <taxon>Rhabditida</taxon>
        <taxon>Rhabditina</taxon>
        <taxon>Rhabditomorpha</taxon>
        <taxon>Strongyloidea</taxon>
        <taxon>Heligmosomidae</taxon>
        <taxon>Heligmosomoides</taxon>
    </lineage>
</organism>
<evidence type="ECO:0000313" key="3">
    <source>
        <dbReference type="WBParaSite" id="HPBE_0001051101-mRNA-1"/>
    </source>
</evidence>
<dbReference type="Gene3D" id="1.20.5.110">
    <property type="match status" value="1"/>
</dbReference>
<dbReference type="GO" id="GO:0006886">
    <property type="term" value="P:intracellular protein transport"/>
    <property type="evidence" value="ECO:0007669"/>
    <property type="project" value="TreeGrafter"/>
</dbReference>
<dbReference type="GO" id="GO:0005484">
    <property type="term" value="F:SNAP receptor activity"/>
    <property type="evidence" value="ECO:0007669"/>
    <property type="project" value="TreeGrafter"/>
</dbReference>
<keyword evidence="2" id="KW-1185">Reference proteome</keyword>
<dbReference type="WBParaSite" id="HPBE_0001051101-mRNA-1">
    <property type="protein sequence ID" value="HPBE_0001051101-mRNA-1"/>
    <property type="gene ID" value="HPBE_0001051101"/>
</dbReference>